<name>A0AAV7H4M9_DENCH</name>
<organism evidence="1 2">
    <name type="scientific">Dendrobium chrysotoxum</name>
    <name type="common">Orchid</name>
    <dbReference type="NCBI Taxonomy" id="161865"/>
    <lineage>
        <taxon>Eukaryota</taxon>
        <taxon>Viridiplantae</taxon>
        <taxon>Streptophyta</taxon>
        <taxon>Embryophyta</taxon>
        <taxon>Tracheophyta</taxon>
        <taxon>Spermatophyta</taxon>
        <taxon>Magnoliopsida</taxon>
        <taxon>Liliopsida</taxon>
        <taxon>Asparagales</taxon>
        <taxon>Orchidaceae</taxon>
        <taxon>Epidendroideae</taxon>
        <taxon>Malaxideae</taxon>
        <taxon>Dendrobiinae</taxon>
        <taxon>Dendrobium</taxon>
    </lineage>
</organism>
<sequence length="184" mass="20104">MNVLMLLAQVPFVSIEPMRKSPRYQSTHRQPSSLTCFAPHPSITCRSSRGYRAKQGQHSMPSYPSLCGPWQEHVRDDTIRTEIPKHSVERVADEGGALVLTPLGEAEVGGREGDDVEIDGVVNCGANDLGIGRGRQDGDAGATGSEELGHLWGPPFNHHPPLFNSLLISLRNPIIIPISYHPNK</sequence>
<comment type="caution">
    <text evidence="1">The sequence shown here is derived from an EMBL/GenBank/DDBJ whole genome shotgun (WGS) entry which is preliminary data.</text>
</comment>
<evidence type="ECO:0000313" key="2">
    <source>
        <dbReference type="Proteomes" id="UP000775213"/>
    </source>
</evidence>
<dbReference type="EMBL" id="JAGFBR010000007">
    <property type="protein sequence ID" value="KAH0463996.1"/>
    <property type="molecule type" value="Genomic_DNA"/>
</dbReference>
<keyword evidence="2" id="KW-1185">Reference proteome</keyword>
<dbReference type="AlphaFoldDB" id="A0AAV7H4M9"/>
<dbReference type="Proteomes" id="UP000775213">
    <property type="component" value="Unassembled WGS sequence"/>
</dbReference>
<proteinExistence type="predicted"/>
<accession>A0AAV7H4M9</accession>
<reference evidence="1 2" key="1">
    <citation type="journal article" date="2021" name="Hortic Res">
        <title>Chromosome-scale assembly of the Dendrobium chrysotoxum genome enhances the understanding of orchid evolution.</title>
        <authorList>
            <person name="Zhang Y."/>
            <person name="Zhang G.Q."/>
            <person name="Zhang D."/>
            <person name="Liu X.D."/>
            <person name="Xu X.Y."/>
            <person name="Sun W.H."/>
            <person name="Yu X."/>
            <person name="Zhu X."/>
            <person name="Wang Z.W."/>
            <person name="Zhao X."/>
            <person name="Zhong W.Y."/>
            <person name="Chen H."/>
            <person name="Yin W.L."/>
            <person name="Huang T."/>
            <person name="Niu S.C."/>
            <person name="Liu Z.J."/>
        </authorList>
    </citation>
    <scope>NUCLEOTIDE SEQUENCE [LARGE SCALE GENOMIC DNA]</scope>
    <source>
        <strain evidence="1">Lindl</strain>
    </source>
</reference>
<protein>
    <submittedName>
        <fullName evidence="1">Uncharacterized protein</fullName>
    </submittedName>
</protein>
<evidence type="ECO:0000313" key="1">
    <source>
        <dbReference type="EMBL" id="KAH0463996.1"/>
    </source>
</evidence>
<gene>
    <name evidence="1" type="ORF">IEQ34_006782</name>
</gene>